<comment type="caution">
    <text evidence="2">The sequence shown here is derived from an EMBL/GenBank/DDBJ whole genome shotgun (WGS) entry which is preliminary data.</text>
</comment>
<dbReference type="Proteomes" id="UP001418444">
    <property type="component" value="Unassembled WGS sequence"/>
</dbReference>
<sequence>MLAAVDGSPAAVADHDKERWLSLFAPTAVVNDPVGSAPHRGGAQLSRFYDTFIAPNTVRFHVDHDIVCGDDVLRDLTLEIEMSDRVTLSVPAHLRYAMIADMRIDGLYAHWELPAMVAQLAGKGLPAAAVSGRLTVGLLGNQRLGGTVGFARGFLGVGGRTKRRAGELLAVLGAGDHANAAGEFTDDPTLRFGEETLNSPAELGARLAGWRPAGKTIAAGRIVSATLTDGQSYAVAMLEYSGRRVSSVSVFVDC</sequence>
<dbReference type="InterPro" id="IPR037401">
    <property type="entry name" value="SnoaL-like"/>
</dbReference>
<organism evidence="2 3">
    <name type="scientific">Gordonia caeni</name>
    <dbReference type="NCBI Taxonomy" id="1007097"/>
    <lineage>
        <taxon>Bacteria</taxon>
        <taxon>Bacillati</taxon>
        <taxon>Actinomycetota</taxon>
        <taxon>Actinomycetes</taxon>
        <taxon>Mycobacteriales</taxon>
        <taxon>Gordoniaceae</taxon>
        <taxon>Gordonia</taxon>
    </lineage>
</organism>
<keyword evidence="3" id="KW-1185">Reference proteome</keyword>
<proteinExistence type="predicted"/>
<dbReference type="SUPFAM" id="SSF54427">
    <property type="entry name" value="NTF2-like"/>
    <property type="match status" value="1"/>
</dbReference>
<dbReference type="Gene3D" id="3.10.450.50">
    <property type="match status" value="1"/>
</dbReference>
<reference evidence="3" key="1">
    <citation type="journal article" date="2019" name="Int. J. Syst. Evol. Microbiol.">
        <title>The Global Catalogue of Microorganisms (GCM) 10K type strain sequencing project: providing services to taxonomists for standard genome sequencing and annotation.</title>
        <authorList>
            <consortium name="The Broad Institute Genomics Platform"/>
            <consortium name="The Broad Institute Genome Sequencing Center for Infectious Disease"/>
            <person name="Wu L."/>
            <person name="Ma J."/>
        </authorList>
    </citation>
    <scope>NUCLEOTIDE SEQUENCE [LARGE SCALE GENOMIC DNA]</scope>
    <source>
        <strain evidence="3">JCM 16923</strain>
    </source>
</reference>
<accession>A0ABP7P193</accession>
<protein>
    <submittedName>
        <fullName evidence="2">Nuclear transport factor 2 family protein</fullName>
    </submittedName>
</protein>
<gene>
    <name evidence="2" type="ORF">GCM10022231_16740</name>
</gene>
<dbReference type="EMBL" id="BAAAZW010000004">
    <property type="protein sequence ID" value="GAA3958047.1"/>
    <property type="molecule type" value="Genomic_DNA"/>
</dbReference>
<feature type="domain" description="SnoaL-like" evidence="1">
    <location>
        <begin position="10"/>
        <end position="93"/>
    </location>
</feature>
<dbReference type="Pfam" id="PF12680">
    <property type="entry name" value="SnoaL_2"/>
    <property type="match status" value="1"/>
</dbReference>
<evidence type="ECO:0000313" key="2">
    <source>
        <dbReference type="EMBL" id="GAA3958047.1"/>
    </source>
</evidence>
<evidence type="ECO:0000313" key="3">
    <source>
        <dbReference type="Proteomes" id="UP001418444"/>
    </source>
</evidence>
<evidence type="ECO:0000259" key="1">
    <source>
        <dbReference type="Pfam" id="PF12680"/>
    </source>
</evidence>
<name>A0ABP7P193_9ACTN</name>
<dbReference type="InterPro" id="IPR032710">
    <property type="entry name" value="NTF2-like_dom_sf"/>
</dbReference>